<feature type="compositionally biased region" description="Basic and acidic residues" evidence="5">
    <location>
        <begin position="745"/>
        <end position="755"/>
    </location>
</feature>
<reference evidence="6 7" key="1">
    <citation type="journal article" date="2021" name="Cell">
        <title>Tracing the genetic footprints of vertebrate landing in non-teleost ray-finned fishes.</title>
        <authorList>
            <person name="Bi X."/>
            <person name="Wang K."/>
            <person name="Yang L."/>
            <person name="Pan H."/>
            <person name="Jiang H."/>
            <person name="Wei Q."/>
            <person name="Fang M."/>
            <person name="Yu H."/>
            <person name="Zhu C."/>
            <person name="Cai Y."/>
            <person name="He Y."/>
            <person name="Gan X."/>
            <person name="Zeng H."/>
            <person name="Yu D."/>
            <person name="Zhu Y."/>
            <person name="Jiang H."/>
            <person name="Qiu Q."/>
            <person name="Yang H."/>
            <person name="Zhang Y.E."/>
            <person name="Wang W."/>
            <person name="Zhu M."/>
            <person name="He S."/>
            <person name="Zhang G."/>
        </authorList>
    </citation>
    <scope>NUCLEOTIDE SEQUENCE [LARGE SCALE GENOMIC DNA]</scope>
    <source>
        <strain evidence="6">Bchr_013</strain>
    </source>
</reference>
<dbReference type="Pfam" id="PF13432">
    <property type="entry name" value="TPR_16"/>
    <property type="match status" value="1"/>
</dbReference>
<dbReference type="InterPro" id="IPR011990">
    <property type="entry name" value="TPR-like_helical_dom_sf"/>
</dbReference>
<accession>A0A8X8BTV5</accession>
<dbReference type="Proteomes" id="UP000886611">
    <property type="component" value="Unassembled WGS sequence"/>
</dbReference>
<feature type="region of interest" description="Disordered" evidence="5">
    <location>
        <begin position="700"/>
        <end position="755"/>
    </location>
</feature>
<proteinExistence type="predicted"/>
<dbReference type="GO" id="GO:0031415">
    <property type="term" value="C:NatA complex"/>
    <property type="evidence" value="ECO:0007669"/>
    <property type="project" value="TreeGrafter"/>
</dbReference>
<feature type="repeat" description="TPR" evidence="3">
    <location>
        <begin position="365"/>
        <end position="398"/>
    </location>
</feature>
<evidence type="ECO:0000256" key="5">
    <source>
        <dbReference type="SAM" id="MobiDB-lite"/>
    </source>
</evidence>
<evidence type="ECO:0000256" key="4">
    <source>
        <dbReference type="SAM" id="Coils"/>
    </source>
</evidence>
<dbReference type="Pfam" id="PF12569">
    <property type="entry name" value="NatA_aux_su"/>
    <property type="match status" value="1"/>
</dbReference>
<protein>
    <submittedName>
        <fullName evidence="6">NAA15 acetyltransferase</fullName>
    </submittedName>
</protein>
<feature type="compositionally biased region" description="Basic residues" evidence="5">
    <location>
        <begin position="704"/>
        <end position="713"/>
    </location>
</feature>
<dbReference type="PANTHER" id="PTHR22767">
    <property type="entry name" value="N-TERMINAL ACETYLTRANSFERASE-RELATED"/>
    <property type="match status" value="1"/>
</dbReference>
<dbReference type="InterPro" id="IPR021183">
    <property type="entry name" value="NatA_aux_su"/>
</dbReference>
<dbReference type="InterPro" id="IPR019734">
    <property type="entry name" value="TPR_rpt"/>
</dbReference>
<gene>
    <name evidence="6" type="primary">Naa15</name>
    <name evidence="6" type="ORF">GTO96_0016857</name>
</gene>
<evidence type="ECO:0000256" key="1">
    <source>
        <dbReference type="ARBA" id="ARBA00022737"/>
    </source>
</evidence>
<keyword evidence="7" id="KW-1185">Reference proteome</keyword>
<dbReference type="Gene3D" id="1.25.40.1040">
    <property type="match status" value="2"/>
</dbReference>
<dbReference type="EMBL" id="JAATIS010001721">
    <property type="protein sequence ID" value="KAG2466171.1"/>
    <property type="molecule type" value="Genomic_DNA"/>
</dbReference>
<feature type="non-terminal residue" evidence="6">
    <location>
        <position position="941"/>
    </location>
</feature>
<dbReference type="PROSITE" id="PS50005">
    <property type="entry name" value="TPR"/>
    <property type="match status" value="1"/>
</dbReference>
<dbReference type="AlphaFoldDB" id="A0A8X8BTV5"/>
<keyword evidence="1" id="KW-0677">Repeat</keyword>
<evidence type="ECO:0000313" key="7">
    <source>
        <dbReference type="Proteomes" id="UP000886611"/>
    </source>
</evidence>
<feature type="coiled-coil region" evidence="4">
    <location>
        <begin position="16"/>
        <end position="75"/>
    </location>
</feature>
<evidence type="ECO:0000256" key="3">
    <source>
        <dbReference type="PROSITE-ProRule" id="PRU00339"/>
    </source>
</evidence>
<feature type="compositionally biased region" description="Basic and acidic residues" evidence="5">
    <location>
        <begin position="715"/>
        <end position="730"/>
    </location>
</feature>
<sequence>MQLELRQVQSKTEQQIQENSVKLSTLIDQLENLKETFTTWIEIVENLAASAEEKAVNISSECKKLRERLAALEDGSRRYNVRIEGLPENRESSNPVKFAAELFSKIIRDDFKAESEIAAAYRVHGSNTVRPRPRSFIIRFERSSFKLEVMPLLRNKEDIIYENNHIRIFPDFSPATATKHARCYEHKQYRNGLKFCKQILSNPKFAEHGETLAMKGLTLNCLGKKEEAYELRSDKKYDEAIKCYRNALKWDKDNLQILRDLSLLQIQMRDLEGYRETRYQLLQLRPAQRASWIGYAIAYHLLEDYEMAAKILEEFRKTQQTSPDKVDYEYSELLLYQNQVLREAGLYKEALEHLITYEKQICDKLAVEETKGELLLKLSRLDEAAEVYQRLQERNPENWSYYEGLERAVKTGEKFRECLDKYLRMNFSKGCPPVFTTLKSLYHDKEKVSIIEELVVGFETTLKSCRMFNKHDDGKEEPPTTLLWVQYFLAQHYDQIGQHSLALEYINAAIESTPTLIELFLVKAKIYKHAGNIKEAARWMDEAQALDTADRFINSKCAKYMLKANMVKEAEEMCSKFTREGASAVENLNEMQCMWFQTECALAYKSMNKFGEALKKCHEIERHFVEITDDQFDFHTYCMRKMTLRSYVDLLKLEDVLRMHPFYFKAARTAIEIYLTLHDNPLTDENKELEADTANLSDKELKKLRNKQRRAQKKAQLEEEKKNAEKEKQLKNQKKKKEDEDEEIGGPKEELIPEKLAKVENPLEEAIKFLTPLKNLVKNKIETHLLAFEIYFRKVSESKDLPEAVRTVLQQETKRLFGETNAKSFNEAFLQKHSNSVPHRVAAAKMMYYLDSSTQKKAVELATALDESLNNRSIQICTEVLEALHTGSLGDDKERAELYRADCHKIYPYTLAFMPPGYEENMKITVNGDASTEPEELANDM</sequence>
<keyword evidence="2 3" id="KW-0802">TPR repeat</keyword>
<name>A0A8X8BTV5_POLSE</name>
<dbReference type="PANTHER" id="PTHR22767:SF6">
    <property type="entry name" value="N-ALPHA-ACETYLTRANSFERASE 15, NATA AUXILIARY SUBUNIT"/>
    <property type="match status" value="1"/>
</dbReference>
<feature type="non-terminal residue" evidence="6">
    <location>
        <position position="1"/>
    </location>
</feature>
<evidence type="ECO:0000313" key="6">
    <source>
        <dbReference type="EMBL" id="KAG2466171.1"/>
    </source>
</evidence>
<organism evidence="6 7">
    <name type="scientific">Polypterus senegalus</name>
    <name type="common">Senegal bichir</name>
    <dbReference type="NCBI Taxonomy" id="55291"/>
    <lineage>
        <taxon>Eukaryota</taxon>
        <taxon>Metazoa</taxon>
        <taxon>Chordata</taxon>
        <taxon>Craniata</taxon>
        <taxon>Vertebrata</taxon>
        <taxon>Euteleostomi</taxon>
        <taxon>Actinopterygii</taxon>
        <taxon>Polypteriformes</taxon>
        <taxon>Polypteridae</taxon>
        <taxon>Polypterus</taxon>
    </lineage>
</organism>
<dbReference type="Gene3D" id="3.30.70.1820">
    <property type="entry name" value="L1 transposable element, RRM domain"/>
    <property type="match status" value="1"/>
</dbReference>
<dbReference type="SUPFAM" id="SSF48452">
    <property type="entry name" value="TPR-like"/>
    <property type="match status" value="1"/>
</dbReference>
<comment type="caution">
    <text evidence="6">The sequence shown here is derived from an EMBL/GenBank/DDBJ whole genome shotgun (WGS) entry which is preliminary data.</text>
</comment>
<keyword evidence="4" id="KW-0175">Coiled coil</keyword>
<dbReference type="Gene3D" id="1.25.40.1010">
    <property type="match status" value="1"/>
</dbReference>
<dbReference type="Pfam" id="PF13181">
    <property type="entry name" value="TPR_8"/>
    <property type="match status" value="1"/>
</dbReference>
<dbReference type="SMART" id="SM00028">
    <property type="entry name" value="TPR"/>
    <property type="match status" value="5"/>
</dbReference>
<evidence type="ECO:0000256" key="2">
    <source>
        <dbReference type="ARBA" id="ARBA00022803"/>
    </source>
</evidence>